<evidence type="ECO:0000313" key="2">
    <source>
        <dbReference type="Proteomes" id="UP000194236"/>
    </source>
</evidence>
<dbReference type="EMBL" id="MUJZ01043058">
    <property type="protein sequence ID" value="OTF75206.1"/>
    <property type="molecule type" value="Genomic_DNA"/>
</dbReference>
<reference evidence="1 2" key="1">
    <citation type="submission" date="2017-03" db="EMBL/GenBank/DDBJ databases">
        <title>Genome Survey of Euroglyphus maynei.</title>
        <authorList>
            <person name="Arlian L.G."/>
            <person name="Morgan M.S."/>
            <person name="Rider S.D."/>
        </authorList>
    </citation>
    <scope>NUCLEOTIDE SEQUENCE [LARGE SCALE GENOMIC DNA]</scope>
    <source>
        <strain evidence="1">Arlian Lab</strain>
        <tissue evidence="1">Whole body</tissue>
    </source>
</reference>
<accession>A0A1Y3B6J1</accession>
<evidence type="ECO:0000313" key="1">
    <source>
        <dbReference type="EMBL" id="OTF75206.1"/>
    </source>
</evidence>
<protein>
    <submittedName>
        <fullName evidence="1">Uncharacterized protein</fullName>
    </submittedName>
</protein>
<keyword evidence="2" id="KW-1185">Reference proteome</keyword>
<dbReference type="AlphaFoldDB" id="A0A1Y3B6J1"/>
<dbReference type="Proteomes" id="UP000194236">
    <property type="component" value="Unassembled WGS sequence"/>
</dbReference>
<organism evidence="1 2">
    <name type="scientific">Euroglyphus maynei</name>
    <name type="common">Mayne's house dust mite</name>
    <dbReference type="NCBI Taxonomy" id="6958"/>
    <lineage>
        <taxon>Eukaryota</taxon>
        <taxon>Metazoa</taxon>
        <taxon>Ecdysozoa</taxon>
        <taxon>Arthropoda</taxon>
        <taxon>Chelicerata</taxon>
        <taxon>Arachnida</taxon>
        <taxon>Acari</taxon>
        <taxon>Acariformes</taxon>
        <taxon>Sarcoptiformes</taxon>
        <taxon>Astigmata</taxon>
        <taxon>Psoroptidia</taxon>
        <taxon>Analgoidea</taxon>
        <taxon>Pyroglyphidae</taxon>
        <taxon>Pyroglyphinae</taxon>
        <taxon>Euroglyphus</taxon>
    </lineage>
</organism>
<gene>
    <name evidence="1" type="ORF">BLA29_013648</name>
</gene>
<sequence length="66" mass="7665">MEPKRNEMKKTKKYITQTHTQNEYLGNTSGNIQGVYIIILYNLFVPFSPSLSTSTSRYVHIPTNNR</sequence>
<comment type="caution">
    <text evidence="1">The sequence shown here is derived from an EMBL/GenBank/DDBJ whole genome shotgun (WGS) entry which is preliminary data.</text>
</comment>
<name>A0A1Y3B6J1_EURMA</name>
<proteinExistence type="predicted"/>